<accession>A0A420WLK4</accession>
<dbReference type="Gene3D" id="1.25.40.10">
    <property type="entry name" value="Tetratricopeptide repeat domain"/>
    <property type="match status" value="1"/>
</dbReference>
<protein>
    <recommendedName>
        <fullName evidence="1">Cell division coordinator CpoB</fullName>
    </recommendedName>
</protein>
<dbReference type="HAMAP" id="MF_02066">
    <property type="entry name" value="CpoB"/>
    <property type="match status" value="1"/>
</dbReference>
<comment type="function">
    <text evidence="1">Mediates coordination of peptidoglycan synthesis and outer membrane constriction during cell division.</text>
</comment>
<dbReference type="SUPFAM" id="SSF48452">
    <property type="entry name" value="TPR-like"/>
    <property type="match status" value="1"/>
</dbReference>
<feature type="signal peptide" evidence="1">
    <location>
        <begin position="1"/>
        <end position="26"/>
    </location>
</feature>
<dbReference type="InterPro" id="IPR011990">
    <property type="entry name" value="TPR-like_helical_dom_sf"/>
</dbReference>
<keyword evidence="3" id="KW-1185">Reference proteome</keyword>
<comment type="subcellular location">
    <subcellularLocation>
        <location evidence="1">Periplasm</location>
    </subcellularLocation>
</comment>
<dbReference type="InParanoid" id="A0A420WLK4"/>
<feature type="chain" id="PRO_5019592897" description="Cell division coordinator CpoB" evidence="1">
    <location>
        <begin position="27"/>
        <end position="308"/>
    </location>
</feature>
<dbReference type="Pfam" id="PF13174">
    <property type="entry name" value="TPR_6"/>
    <property type="match status" value="1"/>
</dbReference>
<dbReference type="OrthoDB" id="7185608at2"/>
<gene>
    <name evidence="1" type="primary">cpoB</name>
    <name evidence="2" type="ORF">DES40_1116</name>
</gene>
<proteinExistence type="inferred from homology"/>
<feature type="coiled-coil region" evidence="1">
    <location>
        <begin position="29"/>
        <end position="105"/>
    </location>
</feature>
<dbReference type="GO" id="GO:0043093">
    <property type="term" value="P:FtsZ-dependent cytokinesis"/>
    <property type="evidence" value="ECO:0007669"/>
    <property type="project" value="UniProtKB-UniRule"/>
</dbReference>
<evidence type="ECO:0000313" key="2">
    <source>
        <dbReference type="EMBL" id="RKQ71786.1"/>
    </source>
</evidence>
<name>A0A420WLK4_9PROT</name>
<dbReference type="GO" id="GO:0030288">
    <property type="term" value="C:outer membrane-bounded periplasmic space"/>
    <property type="evidence" value="ECO:0007669"/>
    <property type="project" value="UniProtKB-UniRule"/>
</dbReference>
<keyword evidence="1" id="KW-0132">Cell division</keyword>
<keyword evidence="1" id="KW-0732">Signal</keyword>
<sequence length="308" mass="33754" precursor="true">MKMFMYKFFTPVFAILLLALASPAQAQSKKELAAQNAQLAERIKVLESRLLTGDPAAARLLARMDGLEAAQRNLTGEIERLRYERDNLQSEVEALTGDIRSFQELSTRMKIHLDAVDLVAREQQERAAPITYGGSDGFDNLDTTQPSAIPGPPVVTQQPLIIDGQQMGGTEPMTLPPASVKNEASKLGEIGIQKLYEGDFVGAQTALSQYLEFNPEAEDAGEMRYWLGESYYVRGGFADAADAYISSMRQDPKGVKAPDAMVRLAATLRQLGNKAEACQTLSSFPRQYPNADETVKEKARVEAARTGC</sequence>
<dbReference type="EMBL" id="RBII01000001">
    <property type="protein sequence ID" value="RKQ71786.1"/>
    <property type="molecule type" value="Genomic_DNA"/>
</dbReference>
<organism evidence="2 3">
    <name type="scientific">Litorimonas taeanensis</name>
    <dbReference type="NCBI Taxonomy" id="568099"/>
    <lineage>
        <taxon>Bacteria</taxon>
        <taxon>Pseudomonadati</taxon>
        <taxon>Pseudomonadota</taxon>
        <taxon>Alphaproteobacteria</taxon>
        <taxon>Maricaulales</taxon>
        <taxon>Robiginitomaculaceae</taxon>
    </lineage>
</organism>
<keyword evidence="1" id="KW-0131">Cell cycle</keyword>
<dbReference type="AlphaFoldDB" id="A0A420WLK4"/>
<dbReference type="Proteomes" id="UP000282211">
    <property type="component" value="Unassembled WGS sequence"/>
</dbReference>
<dbReference type="InterPro" id="IPR014162">
    <property type="entry name" value="CpoB_C"/>
</dbReference>
<evidence type="ECO:0000256" key="1">
    <source>
        <dbReference type="HAMAP-Rule" id="MF_02066"/>
    </source>
</evidence>
<dbReference type="InterPro" id="IPR034706">
    <property type="entry name" value="CpoB"/>
</dbReference>
<evidence type="ECO:0000313" key="3">
    <source>
        <dbReference type="Proteomes" id="UP000282211"/>
    </source>
</evidence>
<dbReference type="InterPro" id="IPR019734">
    <property type="entry name" value="TPR_rpt"/>
</dbReference>
<dbReference type="NCBIfam" id="TIGR02795">
    <property type="entry name" value="tol_pal_ybgF"/>
    <property type="match status" value="1"/>
</dbReference>
<comment type="similarity">
    <text evidence="1">Belongs to the CpoB family.</text>
</comment>
<keyword evidence="1" id="KW-0175">Coiled coil</keyword>
<comment type="caution">
    <text evidence="2">The sequence shown here is derived from an EMBL/GenBank/DDBJ whole genome shotgun (WGS) entry which is preliminary data.</text>
</comment>
<reference evidence="2 3" key="1">
    <citation type="submission" date="2018-10" db="EMBL/GenBank/DDBJ databases">
        <title>Genomic Encyclopedia of Type Strains, Phase IV (KMG-IV): sequencing the most valuable type-strain genomes for metagenomic binning, comparative biology and taxonomic classification.</title>
        <authorList>
            <person name="Goeker M."/>
        </authorList>
    </citation>
    <scope>NUCLEOTIDE SEQUENCE [LARGE SCALE GENOMIC DNA]</scope>
    <source>
        <strain evidence="2 3">DSM 22008</strain>
    </source>
</reference>
<keyword evidence="1" id="KW-0574">Periplasm</keyword>